<dbReference type="Gene3D" id="3.30.565.10">
    <property type="entry name" value="Histidine kinase-like ATPase, C-terminal domain"/>
    <property type="match status" value="1"/>
</dbReference>
<dbReference type="SUPFAM" id="SSF55874">
    <property type="entry name" value="ATPase domain of HSP90 chaperone/DNA topoisomerase II/histidine kinase"/>
    <property type="match status" value="1"/>
</dbReference>
<dbReference type="SMART" id="SM00091">
    <property type="entry name" value="PAS"/>
    <property type="match status" value="4"/>
</dbReference>
<dbReference type="GO" id="GO:0000155">
    <property type="term" value="F:phosphorelay sensor kinase activity"/>
    <property type="evidence" value="ECO:0007669"/>
    <property type="project" value="InterPro"/>
</dbReference>
<dbReference type="GO" id="GO:0006355">
    <property type="term" value="P:regulation of DNA-templated transcription"/>
    <property type="evidence" value="ECO:0007669"/>
    <property type="project" value="InterPro"/>
</dbReference>
<evidence type="ECO:0000259" key="6">
    <source>
        <dbReference type="PROSITE" id="PS50109"/>
    </source>
</evidence>
<sequence length="1378" mass="159576">MDYVDQNFPESVFKALPTPMIVLLPDSPKFTIVCANDAYREIVQLDVSDLVGRGFFDAFPDHPYFRSPEWQNLLEKLLEDKKPNKTPVFEFPVPDRITGEVQLKSLMSSNTPVFDENNEMKYIIRSVSDVTELIKTEKSEQTSTASLAKNEQFLSETQRIAKVGSWEADLVNYVLIWTDVARDIHEVESGNQIDFETVSSFYNQGKDWQSLVFVIRKAIELGEFFDLEVTMISAKGNLRWVRVTGVGDLKDGRFTRLYGSMQDITDRKIIEEELLESKNKFESLIQTVDGIVWEMDVVTHTFTFVSDQAEAILGYTPEEWVSGPEFWESHIHPEDRAEAVRFCTEKSKITSNYDFDYRMIHADGSLVWIKDMVSVIQENGKISKLRGVMIDITEAKRFTELERLEKSVLELNSQRNSSIEDVLTTYILGIENIFPKMICSVLQEKNNRLYNWASPSLPQEYIDSIEGIPVAENMGSCGTAAYLKEKIFANDIECDRHWTDFKHLALPFNLRACWSHPVINSEGSVMATFGIYYREVRVPDAEEIETIGRFMAILKIILENRYSSELLEENTFLMKQGQELARLGNWQWDIINDKVTWSDSLYEIYGIEKSLFKASFEGYKSMLHPADRERVIDTIYDVLATRKDVVFEESIIRPNGEIRNLKSWGRLKTDEKGLPVKMIGACLDITESKKVQQELVLSESRLRTMVDALKLSNERYEYVNKATRDAIYDWDMATDHIAWGDGFYRLFGHEMSNERFPVQKWLDLIHDTDKDFVNKTLTTALANHSLNNWRAEYQLQKVNGNYSFVQENGYIIRNSEGEAVRMIGVLRDVSQRKKTQLKLLRKSGLLAAIAEVNSCLLLYDDWLSAIDHSFNLVGKAVDADRVYYFENYTDPESGKVFCNQKLEWNSGEFQPQINNSDLQHVPHETLQELVSLLTRKKPYLGIVSNLPDSEFKSGLIAQEIKSLLIFPVFVKNKFFGYIGFDDCKSERKWNDDEISFLKTISVNLAKAIETEEADRALLNAYEEKNKTLESIRDGFFSVSKNWTVTYWNREAENLTGIEREEIVGKSIWKTYYRTIPLRFYNLYLKAIKDNIPVRFEEHSNRLNKWFEVNAYPTGDGLTVYFKDITDRKTTESQLKEMHEELEKHLKVLAASNLELEQFAYVASHDLQEPLRMITSFLTLLEKKYSESLDDKAKVYIYYAVDGAKRMRQIILDLLDFSRAGKTKEIPEKVDVGEVIHEIQTLYQKKIKDKKARIEYSEMPQLMAFRAPLRQVFQNLISNALKYHKKDQIPHIRILSTETPTHWQFCVADNGIGIDKQYFEKIFIIFQRLHNREEYSGTGMGLAITKKIVETLGGEIWVESEEKKGSSFYFTIAKNLTAL</sequence>
<dbReference type="InterPro" id="IPR013656">
    <property type="entry name" value="PAS_4"/>
</dbReference>
<feature type="domain" description="Histidine kinase" evidence="6">
    <location>
        <begin position="1161"/>
        <end position="1375"/>
    </location>
</feature>
<dbReference type="Pfam" id="PF08448">
    <property type="entry name" value="PAS_4"/>
    <property type="match status" value="1"/>
</dbReference>
<dbReference type="InterPro" id="IPR003018">
    <property type="entry name" value="GAF"/>
</dbReference>
<dbReference type="InterPro" id="IPR013767">
    <property type="entry name" value="PAS_fold"/>
</dbReference>
<dbReference type="InterPro" id="IPR000014">
    <property type="entry name" value="PAS"/>
</dbReference>
<dbReference type="Pfam" id="PF02518">
    <property type="entry name" value="HATPase_c"/>
    <property type="match status" value="1"/>
</dbReference>
<proteinExistence type="predicted"/>
<dbReference type="InterPro" id="IPR035965">
    <property type="entry name" value="PAS-like_dom_sf"/>
</dbReference>
<dbReference type="InterPro" id="IPR036890">
    <property type="entry name" value="HATPase_C_sf"/>
</dbReference>
<feature type="domain" description="PAS" evidence="7">
    <location>
        <begin position="1020"/>
        <end position="1066"/>
    </location>
</feature>
<dbReference type="NCBIfam" id="TIGR00229">
    <property type="entry name" value="sensory_box"/>
    <property type="match status" value="3"/>
</dbReference>
<dbReference type="PANTHER" id="PTHR43304:SF1">
    <property type="entry name" value="PAC DOMAIN-CONTAINING PROTEIN"/>
    <property type="match status" value="1"/>
</dbReference>
<gene>
    <name evidence="9" type="ORF">SAMN04487995_1967</name>
</gene>
<evidence type="ECO:0000259" key="7">
    <source>
        <dbReference type="PROSITE" id="PS50112"/>
    </source>
</evidence>
<dbReference type="Gene3D" id="2.10.70.100">
    <property type="match status" value="1"/>
</dbReference>
<dbReference type="Gene3D" id="3.30.450.40">
    <property type="match status" value="2"/>
</dbReference>
<dbReference type="InterPro" id="IPR036097">
    <property type="entry name" value="HisK_dim/P_sf"/>
</dbReference>
<evidence type="ECO:0000256" key="1">
    <source>
        <dbReference type="ARBA" id="ARBA00000085"/>
    </source>
</evidence>
<dbReference type="PANTHER" id="PTHR43304">
    <property type="entry name" value="PHYTOCHROME-LIKE PROTEIN CPH1"/>
    <property type="match status" value="1"/>
</dbReference>
<accession>A0A1H6T211</accession>
<dbReference type="PRINTS" id="PR00344">
    <property type="entry name" value="BCTRLSENSOR"/>
</dbReference>
<organism evidence="9 10">
    <name type="scientific">Dyadobacter koreensis</name>
    <dbReference type="NCBI Taxonomy" id="408657"/>
    <lineage>
        <taxon>Bacteria</taxon>
        <taxon>Pseudomonadati</taxon>
        <taxon>Bacteroidota</taxon>
        <taxon>Cytophagia</taxon>
        <taxon>Cytophagales</taxon>
        <taxon>Spirosomataceae</taxon>
        <taxon>Dyadobacter</taxon>
    </lineage>
</organism>
<keyword evidence="4" id="KW-0808">Transferase</keyword>
<evidence type="ECO:0000313" key="9">
    <source>
        <dbReference type="EMBL" id="SEI74091.1"/>
    </source>
</evidence>
<feature type="domain" description="PAC" evidence="8">
    <location>
        <begin position="645"/>
        <end position="697"/>
    </location>
</feature>
<dbReference type="EC" id="2.7.13.3" evidence="2"/>
<dbReference type="PROSITE" id="PS50109">
    <property type="entry name" value="HIS_KIN"/>
    <property type="match status" value="1"/>
</dbReference>
<dbReference type="Proteomes" id="UP000199532">
    <property type="component" value="Unassembled WGS sequence"/>
</dbReference>
<dbReference type="Pfam" id="PF00512">
    <property type="entry name" value="HisKA"/>
    <property type="match status" value="1"/>
</dbReference>
<dbReference type="OrthoDB" id="5522855at2"/>
<dbReference type="InterPro" id="IPR001610">
    <property type="entry name" value="PAC"/>
</dbReference>
<evidence type="ECO:0000313" key="10">
    <source>
        <dbReference type="Proteomes" id="UP000199532"/>
    </source>
</evidence>
<dbReference type="Pfam" id="PF13185">
    <property type="entry name" value="GAF_2"/>
    <property type="match status" value="1"/>
</dbReference>
<dbReference type="InterPro" id="IPR052162">
    <property type="entry name" value="Sensor_kinase/Photoreceptor"/>
</dbReference>
<dbReference type="SUPFAM" id="SSF47384">
    <property type="entry name" value="Homodimeric domain of signal transducing histidine kinase"/>
    <property type="match status" value="1"/>
</dbReference>
<evidence type="ECO:0000256" key="2">
    <source>
        <dbReference type="ARBA" id="ARBA00012438"/>
    </source>
</evidence>
<dbReference type="SUPFAM" id="SSF55785">
    <property type="entry name" value="PYP-like sensor domain (PAS domain)"/>
    <property type="match status" value="6"/>
</dbReference>
<dbReference type="Gene3D" id="3.30.450.20">
    <property type="entry name" value="PAS domain"/>
    <property type="match status" value="6"/>
</dbReference>
<dbReference type="Gene3D" id="1.10.287.130">
    <property type="match status" value="1"/>
</dbReference>
<dbReference type="CDD" id="cd00130">
    <property type="entry name" value="PAS"/>
    <property type="match status" value="4"/>
</dbReference>
<keyword evidence="10" id="KW-1185">Reference proteome</keyword>
<dbReference type="SMART" id="SM00065">
    <property type="entry name" value="GAF"/>
    <property type="match status" value="2"/>
</dbReference>
<comment type="catalytic activity">
    <reaction evidence="1">
        <text>ATP + protein L-histidine = ADP + protein N-phospho-L-histidine.</text>
        <dbReference type="EC" id="2.7.13.3"/>
    </reaction>
</comment>
<dbReference type="FunFam" id="3.30.565.10:FF:000006">
    <property type="entry name" value="Sensor histidine kinase WalK"/>
    <property type="match status" value="1"/>
</dbReference>
<keyword evidence="3" id="KW-0597">Phosphoprotein</keyword>
<dbReference type="SMART" id="SM00387">
    <property type="entry name" value="HATPase_c"/>
    <property type="match status" value="1"/>
</dbReference>
<dbReference type="PROSITE" id="PS50112">
    <property type="entry name" value="PAS"/>
    <property type="match status" value="2"/>
</dbReference>
<dbReference type="SMART" id="SM00388">
    <property type="entry name" value="HisKA"/>
    <property type="match status" value="1"/>
</dbReference>
<evidence type="ECO:0000259" key="8">
    <source>
        <dbReference type="PROSITE" id="PS50113"/>
    </source>
</evidence>
<dbReference type="SMART" id="SM00086">
    <property type="entry name" value="PAC"/>
    <property type="match status" value="5"/>
</dbReference>
<dbReference type="Pfam" id="PF01590">
    <property type="entry name" value="GAF"/>
    <property type="match status" value="1"/>
</dbReference>
<protein>
    <recommendedName>
        <fullName evidence="2">histidine kinase</fullName>
        <ecNumber evidence="2">2.7.13.3</ecNumber>
    </recommendedName>
</protein>
<evidence type="ECO:0000256" key="4">
    <source>
        <dbReference type="ARBA" id="ARBA00022679"/>
    </source>
</evidence>
<dbReference type="EMBL" id="FNXY01000003">
    <property type="protein sequence ID" value="SEI74091.1"/>
    <property type="molecule type" value="Genomic_DNA"/>
</dbReference>
<dbReference type="InterPro" id="IPR005467">
    <property type="entry name" value="His_kinase_dom"/>
</dbReference>
<feature type="domain" description="PAS" evidence="7">
    <location>
        <begin position="277"/>
        <end position="338"/>
    </location>
</feature>
<dbReference type="PROSITE" id="PS50113">
    <property type="entry name" value="PAC"/>
    <property type="match status" value="4"/>
</dbReference>
<dbReference type="Pfam" id="PF00989">
    <property type="entry name" value="PAS"/>
    <property type="match status" value="1"/>
</dbReference>
<dbReference type="CDD" id="cd00082">
    <property type="entry name" value="HisKA"/>
    <property type="match status" value="1"/>
</dbReference>
<keyword evidence="5" id="KW-0418">Kinase</keyword>
<evidence type="ECO:0000256" key="5">
    <source>
        <dbReference type="ARBA" id="ARBA00022777"/>
    </source>
</evidence>
<dbReference type="SUPFAM" id="SSF55781">
    <property type="entry name" value="GAF domain-like"/>
    <property type="match status" value="2"/>
</dbReference>
<dbReference type="InterPro" id="IPR003661">
    <property type="entry name" value="HisK_dim/P_dom"/>
</dbReference>
<dbReference type="InterPro" id="IPR004358">
    <property type="entry name" value="Sig_transdc_His_kin-like_C"/>
</dbReference>
<feature type="domain" description="PAC" evidence="8">
    <location>
        <begin position="789"/>
        <end position="841"/>
    </location>
</feature>
<name>A0A1H6T211_9BACT</name>
<dbReference type="InterPro" id="IPR013655">
    <property type="entry name" value="PAS_fold_3"/>
</dbReference>
<reference evidence="9 10" key="1">
    <citation type="submission" date="2016-10" db="EMBL/GenBank/DDBJ databases">
        <authorList>
            <person name="de Groot N.N."/>
        </authorList>
    </citation>
    <scope>NUCLEOTIDE SEQUENCE [LARGE SCALE GENOMIC DNA]</scope>
    <source>
        <strain evidence="9 10">DSM 19938</strain>
    </source>
</reference>
<dbReference type="InterPro" id="IPR029016">
    <property type="entry name" value="GAF-like_dom_sf"/>
</dbReference>
<feature type="domain" description="PAC" evidence="8">
    <location>
        <begin position="225"/>
        <end position="276"/>
    </location>
</feature>
<dbReference type="InterPro" id="IPR003594">
    <property type="entry name" value="HATPase_dom"/>
</dbReference>
<dbReference type="STRING" id="408657.SAMN04487995_1967"/>
<dbReference type="InterPro" id="IPR000700">
    <property type="entry name" value="PAS-assoc_C"/>
</dbReference>
<evidence type="ECO:0000256" key="3">
    <source>
        <dbReference type="ARBA" id="ARBA00022553"/>
    </source>
</evidence>
<dbReference type="Pfam" id="PF08447">
    <property type="entry name" value="PAS_3"/>
    <property type="match status" value="3"/>
</dbReference>
<feature type="domain" description="PAC" evidence="8">
    <location>
        <begin position="353"/>
        <end position="404"/>
    </location>
</feature>